<accession>A0A183NV25</accession>
<dbReference type="PANTHER" id="PTHR47027:SF25">
    <property type="entry name" value="REVERSE TRANSCRIPTASE DOMAIN-CONTAINING PROTEIN"/>
    <property type="match status" value="1"/>
</dbReference>
<dbReference type="AlphaFoldDB" id="A0A183NV25"/>
<dbReference type="EMBL" id="UZAL01027304">
    <property type="protein sequence ID" value="VDP31283.1"/>
    <property type="molecule type" value="Genomic_DNA"/>
</dbReference>
<reference evidence="1 2" key="1">
    <citation type="submission" date="2018-11" db="EMBL/GenBank/DDBJ databases">
        <authorList>
            <consortium name="Pathogen Informatics"/>
        </authorList>
    </citation>
    <scope>NUCLEOTIDE SEQUENCE [LARGE SCALE GENOMIC DNA]</scope>
    <source>
        <strain>Denwood</strain>
        <strain evidence="2">Zambia</strain>
    </source>
</reference>
<evidence type="ECO:0000313" key="2">
    <source>
        <dbReference type="Proteomes" id="UP000269396"/>
    </source>
</evidence>
<proteinExistence type="predicted"/>
<gene>
    <name evidence="1" type="ORF">SMTD_LOCUS5961</name>
</gene>
<sequence length="155" mass="17768">METSTSKGKHGIKWTAQNFALLSHTHEQRQMKTSNVAAVSESVGLNIHKWETKVLKYDRENTNQITFEGETLKDVESFTYLESIVDEQGGSDADVKVRVGKARAAFLQSKNKGIQNSYQPISKSEFLVRTSRQFYCTELKPEELQQPSSRRYKYL</sequence>
<dbReference type="PANTHER" id="PTHR47027">
    <property type="entry name" value="REVERSE TRANSCRIPTASE DOMAIN-CONTAINING PROTEIN"/>
    <property type="match status" value="1"/>
</dbReference>
<organism evidence="1 2">
    <name type="scientific">Schistosoma mattheei</name>
    <dbReference type="NCBI Taxonomy" id="31246"/>
    <lineage>
        <taxon>Eukaryota</taxon>
        <taxon>Metazoa</taxon>
        <taxon>Spiralia</taxon>
        <taxon>Lophotrochozoa</taxon>
        <taxon>Platyhelminthes</taxon>
        <taxon>Trematoda</taxon>
        <taxon>Digenea</taxon>
        <taxon>Strigeidida</taxon>
        <taxon>Schistosomatoidea</taxon>
        <taxon>Schistosomatidae</taxon>
        <taxon>Schistosoma</taxon>
    </lineage>
</organism>
<dbReference type="Proteomes" id="UP000269396">
    <property type="component" value="Unassembled WGS sequence"/>
</dbReference>
<protein>
    <submittedName>
        <fullName evidence="1">Uncharacterized protein</fullName>
    </submittedName>
</protein>
<keyword evidence="2" id="KW-1185">Reference proteome</keyword>
<evidence type="ECO:0000313" key="1">
    <source>
        <dbReference type="EMBL" id="VDP31283.1"/>
    </source>
</evidence>
<name>A0A183NV25_9TREM</name>